<accession>A0A1L9R404</accession>
<sequence length="282" mass="30228">MVNNNADAGEYDSTNRLSLQLGESPEDGNISEGDTVPNTPTKPNLPMSDVDSSTEESSQDIRPEPPGPYENANGKNAPSVAALLPPSADNLHLPNAETETASSPVCIRPLPLTTTKLTTDPYKDGMPNCLRQSGFGEISGQGFCTRGPLASKIAKPCGESCREGREENLQSSMGPLAGPKSSSAASRISSLSHWILGLSPDNVVPSDECSLSKTFISGTSSDAVLNIPVQVRFSRTELPERIRYALQRLGETECKVTVDRETKRPAEWSTVSGPIKRQCKRN</sequence>
<evidence type="ECO:0000256" key="1">
    <source>
        <dbReference type="SAM" id="MobiDB-lite"/>
    </source>
</evidence>
<keyword evidence="3" id="KW-1185">Reference proteome</keyword>
<proteinExistence type="predicted"/>
<evidence type="ECO:0000313" key="2">
    <source>
        <dbReference type="EMBL" id="OJJ29648.1"/>
    </source>
</evidence>
<evidence type="ECO:0000313" key="3">
    <source>
        <dbReference type="Proteomes" id="UP000184383"/>
    </source>
</evidence>
<feature type="compositionally biased region" description="Low complexity" evidence="1">
    <location>
        <begin position="77"/>
        <end position="88"/>
    </location>
</feature>
<gene>
    <name evidence="2" type="ORF">ASPWEDRAFT_177829</name>
</gene>
<dbReference type="VEuPathDB" id="FungiDB:ASPWEDRAFT_177829"/>
<name>A0A1L9R404_ASPWE</name>
<dbReference type="Proteomes" id="UP000184383">
    <property type="component" value="Unassembled WGS sequence"/>
</dbReference>
<organism evidence="2 3">
    <name type="scientific">Aspergillus wentii DTO 134E9</name>
    <dbReference type="NCBI Taxonomy" id="1073089"/>
    <lineage>
        <taxon>Eukaryota</taxon>
        <taxon>Fungi</taxon>
        <taxon>Dikarya</taxon>
        <taxon>Ascomycota</taxon>
        <taxon>Pezizomycotina</taxon>
        <taxon>Eurotiomycetes</taxon>
        <taxon>Eurotiomycetidae</taxon>
        <taxon>Eurotiales</taxon>
        <taxon>Aspergillaceae</taxon>
        <taxon>Aspergillus</taxon>
        <taxon>Aspergillus subgen. Cremei</taxon>
    </lineage>
</organism>
<feature type="compositionally biased region" description="Polar residues" evidence="1">
    <location>
        <begin position="1"/>
        <end position="18"/>
    </location>
</feature>
<feature type="region of interest" description="Disordered" evidence="1">
    <location>
        <begin position="1"/>
        <end position="102"/>
    </location>
</feature>
<protein>
    <submittedName>
        <fullName evidence="2">Uncharacterized protein</fullName>
    </submittedName>
</protein>
<dbReference type="AlphaFoldDB" id="A0A1L9R404"/>
<reference evidence="3" key="1">
    <citation type="journal article" date="2017" name="Genome Biol.">
        <title>Comparative genomics reveals high biological diversity and specific adaptations in the industrially and medically important fungal genus Aspergillus.</title>
        <authorList>
            <person name="de Vries R.P."/>
            <person name="Riley R."/>
            <person name="Wiebenga A."/>
            <person name="Aguilar-Osorio G."/>
            <person name="Amillis S."/>
            <person name="Uchima C.A."/>
            <person name="Anderluh G."/>
            <person name="Asadollahi M."/>
            <person name="Askin M."/>
            <person name="Barry K."/>
            <person name="Battaglia E."/>
            <person name="Bayram O."/>
            <person name="Benocci T."/>
            <person name="Braus-Stromeyer S.A."/>
            <person name="Caldana C."/>
            <person name="Canovas D."/>
            <person name="Cerqueira G.C."/>
            <person name="Chen F."/>
            <person name="Chen W."/>
            <person name="Choi C."/>
            <person name="Clum A."/>
            <person name="Dos Santos R.A."/>
            <person name="Damasio A.R."/>
            <person name="Diallinas G."/>
            <person name="Emri T."/>
            <person name="Fekete E."/>
            <person name="Flipphi M."/>
            <person name="Freyberg S."/>
            <person name="Gallo A."/>
            <person name="Gournas C."/>
            <person name="Habgood R."/>
            <person name="Hainaut M."/>
            <person name="Harispe M.L."/>
            <person name="Henrissat B."/>
            <person name="Hilden K.S."/>
            <person name="Hope R."/>
            <person name="Hossain A."/>
            <person name="Karabika E."/>
            <person name="Karaffa L."/>
            <person name="Karanyi Z."/>
            <person name="Krasevec N."/>
            <person name="Kuo A."/>
            <person name="Kusch H."/>
            <person name="LaButti K."/>
            <person name="Lagendijk E.L."/>
            <person name="Lapidus A."/>
            <person name="Levasseur A."/>
            <person name="Lindquist E."/>
            <person name="Lipzen A."/>
            <person name="Logrieco A.F."/>
            <person name="MacCabe A."/>
            <person name="Maekelae M.R."/>
            <person name="Malavazi I."/>
            <person name="Melin P."/>
            <person name="Meyer V."/>
            <person name="Mielnichuk N."/>
            <person name="Miskei M."/>
            <person name="Molnar A.P."/>
            <person name="Mule G."/>
            <person name="Ngan C.Y."/>
            <person name="Orejas M."/>
            <person name="Orosz E."/>
            <person name="Ouedraogo J.P."/>
            <person name="Overkamp K.M."/>
            <person name="Park H.-S."/>
            <person name="Perrone G."/>
            <person name="Piumi F."/>
            <person name="Punt P.J."/>
            <person name="Ram A.F."/>
            <person name="Ramon A."/>
            <person name="Rauscher S."/>
            <person name="Record E."/>
            <person name="Riano-Pachon D.M."/>
            <person name="Robert V."/>
            <person name="Roehrig J."/>
            <person name="Ruller R."/>
            <person name="Salamov A."/>
            <person name="Salih N.S."/>
            <person name="Samson R.A."/>
            <person name="Sandor E."/>
            <person name="Sanguinetti M."/>
            <person name="Schuetze T."/>
            <person name="Sepcic K."/>
            <person name="Shelest E."/>
            <person name="Sherlock G."/>
            <person name="Sophianopoulou V."/>
            <person name="Squina F.M."/>
            <person name="Sun H."/>
            <person name="Susca A."/>
            <person name="Todd R.B."/>
            <person name="Tsang A."/>
            <person name="Unkles S.E."/>
            <person name="van de Wiele N."/>
            <person name="van Rossen-Uffink D."/>
            <person name="Oliveira J.V."/>
            <person name="Vesth T.C."/>
            <person name="Visser J."/>
            <person name="Yu J.-H."/>
            <person name="Zhou M."/>
            <person name="Andersen M.R."/>
            <person name="Archer D.B."/>
            <person name="Baker S.E."/>
            <person name="Benoit I."/>
            <person name="Brakhage A.A."/>
            <person name="Braus G.H."/>
            <person name="Fischer R."/>
            <person name="Frisvad J.C."/>
            <person name="Goldman G.H."/>
            <person name="Houbraken J."/>
            <person name="Oakley B."/>
            <person name="Pocsi I."/>
            <person name="Scazzocchio C."/>
            <person name="Seiboth B."/>
            <person name="vanKuyk P.A."/>
            <person name="Wortman J."/>
            <person name="Dyer P.S."/>
            <person name="Grigoriev I.V."/>
        </authorList>
    </citation>
    <scope>NUCLEOTIDE SEQUENCE [LARGE SCALE GENOMIC DNA]</scope>
    <source>
        <strain evidence="3">DTO 134E9</strain>
    </source>
</reference>
<dbReference type="GeneID" id="63747572"/>
<dbReference type="EMBL" id="KV878219">
    <property type="protein sequence ID" value="OJJ29648.1"/>
    <property type="molecule type" value="Genomic_DNA"/>
</dbReference>
<dbReference type="RefSeq" id="XP_040683325.1">
    <property type="nucleotide sequence ID" value="XM_040831724.1"/>
</dbReference>